<evidence type="ECO:0000313" key="3">
    <source>
        <dbReference type="Proteomes" id="UP000807353"/>
    </source>
</evidence>
<reference evidence="2" key="1">
    <citation type="submission" date="2020-11" db="EMBL/GenBank/DDBJ databases">
        <authorList>
            <consortium name="DOE Joint Genome Institute"/>
            <person name="Ahrendt S."/>
            <person name="Riley R."/>
            <person name="Andreopoulos W."/>
            <person name="Labutti K."/>
            <person name="Pangilinan J."/>
            <person name="Ruiz-Duenas F.J."/>
            <person name="Barrasa J.M."/>
            <person name="Sanchez-Garcia M."/>
            <person name="Camarero S."/>
            <person name="Miyauchi S."/>
            <person name="Serrano A."/>
            <person name="Linde D."/>
            <person name="Babiker R."/>
            <person name="Drula E."/>
            <person name="Ayuso-Fernandez I."/>
            <person name="Pacheco R."/>
            <person name="Padilla G."/>
            <person name="Ferreira P."/>
            <person name="Barriuso J."/>
            <person name="Kellner H."/>
            <person name="Castanera R."/>
            <person name="Alfaro M."/>
            <person name="Ramirez L."/>
            <person name="Pisabarro A.G."/>
            <person name="Kuo A."/>
            <person name="Tritt A."/>
            <person name="Lipzen A."/>
            <person name="He G."/>
            <person name="Yan M."/>
            <person name="Ng V."/>
            <person name="Cullen D."/>
            <person name="Martin F."/>
            <person name="Rosso M.-N."/>
            <person name="Henrissat B."/>
            <person name="Hibbett D."/>
            <person name="Martinez A.T."/>
            <person name="Grigoriev I.V."/>
        </authorList>
    </citation>
    <scope>NUCLEOTIDE SEQUENCE</scope>
    <source>
        <strain evidence="2">CBS 247.69</strain>
    </source>
</reference>
<name>A0A9P6CI61_9AGAR</name>
<feature type="compositionally biased region" description="Polar residues" evidence="1">
    <location>
        <begin position="76"/>
        <end position="85"/>
    </location>
</feature>
<evidence type="ECO:0000256" key="1">
    <source>
        <dbReference type="SAM" id="MobiDB-lite"/>
    </source>
</evidence>
<gene>
    <name evidence="2" type="ORF">BDZ94DRAFT_1310471</name>
</gene>
<accession>A0A9P6CI61</accession>
<keyword evidence="3" id="KW-1185">Reference proteome</keyword>
<dbReference type="EMBL" id="MU150282">
    <property type="protein sequence ID" value="KAF9461589.1"/>
    <property type="molecule type" value="Genomic_DNA"/>
</dbReference>
<dbReference type="AlphaFoldDB" id="A0A9P6CI61"/>
<feature type="compositionally biased region" description="Low complexity" evidence="1">
    <location>
        <begin position="86"/>
        <end position="101"/>
    </location>
</feature>
<proteinExistence type="predicted"/>
<dbReference type="OrthoDB" id="2929351at2759"/>
<dbReference type="Proteomes" id="UP000807353">
    <property type="component" value="Unassembled WGS sequence"/>
</dbReference>
<organism evidence="2 3">
    <name type="scientific">Collybia nuda</name>
    <dbReference type="NCBI Taxonomy" id="64659"/>
    <lineage>
        <taxon>Eukaryota</taxon>
        <taxon>Fungi</taxon>
        <taxon>Dikarya</taxon>
        <taxon>Basidiomycota</taxon>
        <taxon>Agaricomycotina</taxon>
        <taxon>Agaricomycetes</taxon>
        <taxon>Agaricomycetidae</taxon>
        <taxon>Agaricales</taxon>
        <taxon>Tricholomatineae</taxon>
        <taxon>Clitocybaceae</taxon>
        <taxon>Collybia</taxon>
    </lineage>
</organism>
<protein>
    <submittedName>
        <fullName evidence="2">Uncharacterized protein</fullName>
    </submittedName>
</protein>
<evidence type="ECO:0000313" key="2">
    <source>
        <dbReference type="EMBL" id="KAF9461589.1"/>
    </source>
</evidence>
<comment type="caution">
    <text evidence="2">The sequence shown here is derived from an EMBL/GenBank/DDBJ whole genome shotgun (WGS) entry which is preliminary data.</text>
</comment>
<sequence>MKFNIPLTFFIFPVVTYAATITFFGVKETASTPGPPYPTGSITYRPIGVGADGATTYAEEYVWSEYLQWSKSKYTSGGSIQTADSPTTTVTVPPQTFRGKS</sequence>
<feature type="region of interest" description="Disordered" evidence="1">
    <location>
        <begin position="76"/>
        <end position="101"/>
    </location>
</feature>